<reference evidence="14 15" key="1">
    <citation type="submission" date="2017-09" db="EMBL/GenBank/DDBJ databases">
        <title>Bacterial strain isolated from the female urinary microbiota.</title>
        <authorList>
            <person name="Thomas-White K."/>
            <person name="Kumar N."/>
            <person name="Forster S."/>
            <person name="Putonti C."/>
            <person name="Lawley T."/>
            <person name="Wolfe A.J."/>
        </authorList>
    </citation>
    <scope>NUCLEOTIDE SEQUENCE [LARGE SCALE GENOMIC DNA]</scope>
    <source>
        <strain evidence="14 15">UMB0852</strain>
    </source>
</reference>
<sequence>MNLTHPYFKWDDLFNLWNSTIGIEREALRIDQDGNLAKTPHSPEWGTRAQQPYIQTDFAEAQVELITPPVVEPKEVLNWLKASHQIVATTNQQHHELLWPFSTPAVIPNPRTDIPVAKLDDPKEREYREYIGKYYGKDVQLLSGIHYNFQINPEVMKRRMPDQDTHIDRHNEVYMHLSRNYYRYRWLLTYLLGASPYVDPTYGTELYGNPHKTVMRSIRQSRYGYNNKEDVKISYDTLESFVEDLEYAVSSKQLSLQKELYRDVRLRGGKEARDLLTKGIQYVEFRNFDIDPFSPYGMSEEMLKLVKVFIITLLFMEDAKADGVRLGDERSREIAEEDPLAPLNYLDEAQMLFDAMKKVAQGIDEQSGQKGELEQVIDGYEAMIHDVTLTPAARVVKEAQNSDGFLHFGLKQARLFQEIYLDKPYLLHGFEGFELSTQDVLKEAMRHGIKIEVLDEAENLVRLSYKDQNEIVKNGNMTRLDSLISYFVMEDKVATKKVLNDVGIHVPQGVNFNNLDQALHHYSQLKDEAIVVKPKNTNYGLGITIFHHKPDQKDYEDAIRFAFKQDTDVIIEEFLEGTELRFYIQNGDIKGIVERQPAQVKGDGQSTIHQLIEEENKHPLRGVQHFAPMTYLEKGEAERLQLAQQGYTFDSVPSKDEIVYLRANSNVSTGGKSIDRTEEVHPEFKAIAIKAANALEANFCGIDLILRDWTMPPSKENPYGIIEANFNPAMWIHRFVGEGTPRYVGYEVLKQLFPEVPFH</sequence>
<dbReference type="GO" id="GO:0005524">
    <property type="term" value="F:ATP binding"/>
    <property type="evidence" value="ECO:0007669"/>
    <property type="project" value="UniProtKB-UniRule"/>
</dbReference>
<proteinExistence type="inferred from homology"/>
<comment type="pathway">
    <text evidence="3">Sulfur metabolism; glutathione biosynthesis; glutathione from L-cysteine and L-glutamate: step 1/2.</text>
</comment>
<dbReference type="OrthoDB" id="9803907at2"/>
<dbReference type="Gene3D" id="3.30.470.20">
    <property type="entry name" value="ATP-grasp fold, B domain"/>
    <property type="match status" value="2"/>
</dbReference>
<keyword evidence="9" id="KW-0511">Multifunctional enzyme</keyword>
<evidence type="ECO:0000256" key="9">
    <source>
        <dbReference type="ARBA" id="ARBA00023268"/>
    </source>
</evidence>
<dbReference type="GO" id="GO:0005829">
    <property type="term" value="C:cytosol"/>
    <property type="evidence" value="ECO:0007669"/>
    <property type="project" value="TreeGrafter"/>
</dbReference>
<dbReference type="InterPro" id="IPR020561">
    <property type="entry name" value="PRibGlycinamid_synth_ATP-grasp"/>
</dbReference>
<comment type="cofactor">
    <cofactor evidence="2">
        <name>Mg(2+)</name>
        <dbReference type="ChEBI" id="CHEBI:18420"/>
    </cofactor>
</comment>
<dbReference type="SUPFAM" id="SSF55931">
    <property type="entry name" value="Glutamine synthetase/guanido kinase"/>
    <property type="match status" value="1"/>
</dbReference>
<dbReference type="GO" id="GO:0004357">
    <property type="term" value="F:glutamate-cysteine ligase activity"/>
    <property type="evidence" value="ECO:0007669"/>
    <property type="project" value="UniProtKB-EC"/>
</dbReference>
<keyword evidence="15" id="KW-1185">Reference proteome</keyword>
<dbReference type="RefSeq" id="WP_092086271.1">
    <property type="nucleotide sequence ID" value="NZ_FNEL01000047.1"/>
</dbReference>
<evidence type="ECO:0000256" key="3">
    <source>
        <dbReference type="ARBA" id="ARBA00005006"/>
    </source>
</evidence>
<dbReference type="PROSITE" id="PS50975">
    <property type="entry name" value="ATP_GRASP"/>
    <property type="match status" value="1"/>
</dbReference>
<dbReference type="EMBL" id="PNHE01000041">
    <property type="protein sequence ID" value="PMC57838.1"/>
    <property type="molecule type" value="Genomic_DNA"/>
</dbReference>
<dbReference type="AlphaFoldDB" id="A0A1G8NFN8"/>
<dbReference type="Pfam" id="PF01071">
    <property type="entry name" value="GARS_A"/>
    <property type="match status" value="1"/>
</dbReference>
<dbReference type="Pfam" id="PF18419">
    <property type="entry name" value="ATP-grasp_6"/>
    <property type="match status" value="1"/>
</dbReference>
<dbReference type="Pfam" id="PF04262">
    <property type="entry name" value="Glu_cys_ligase"/>
    <property type="match status" value="1"/>
</dbReference>
<evidence type="ECO:0000313" key="14">
    <source>
        <dbReference type="EMBL" id="PMC57838.1"/>
    </source>
</evidence>
<comment type="caution">
    <text evidence="14">The sequence shown here is derived from an EMBL/GenBank/DDBJ whole genome shotgun (WGS) entry which is preliminary data.</text>
</comment>
<evidence type="ECO:0000256" key="10">
    <source>
        <dbReference type="ARBA" id="ARBA00048819"/>
    </source>
</evidence>
<dbReference type="Gene3D" id="3.30.590.20">
    <property type="match status" value="1"/>
</dbReference>
<dbReference type="InterPro" id="IPR007370">
    <property type="entry name" value="Glu_cys_ligase"/>
</dbReference>
<evidence type="ECO:0000256" key="6">
    <source>
        <dbReference type="ARBA" id="ARBA00022684"/>
    </source>
</evidence>
<dbReference type="PANTHER" id="PTHR38761">
    <property type="entry name" value="GLUTAMATE--CYSTEINE LIGASE"/>
    <property type="match status" value="1"/>
</dbReference>
<evidence type="ECO:0000313" key="15">
    <source>
        <dbReference type="Proteomes" id="UP000235682"/>
    </source>
</evidence>
<dbReference type="InterPro" id="IPR011761">
    <property type="entry name" value="ATP-grasp"/>
</dbReference>
<keyword evidence="5 12" id="KW-0436">Ligase</keyword>
<evidence type="ECO:0000256" key="4">
    <source>
        <dbReference type="ARBA" id="ARBA00012220"/>
    </source>
</evidence>
<accession>A0A1G8NFN8</accession>
<gene>
    <name evidence="14" type="ORF">CJ205_07515</name>
</gene>
<dbReference type="SUPFAM" id="SSF56059">
    <property type="entry name" value="Glutathione synthetase ATP-binding domain-like"/>
    <property type="match status" value="1"/>
</dbReference>
<keyword evidence="8 11" id="KW-0067">ATP-binding</keyword>
<name>A0A1G8NFN8_9LACT</name>
<evidence type="ECO:0000256" key="12">
    <source>
        <dbReference type="RuleBase" id="RU003544"/>
    </source>
</evidence>
<organism evidence="14 15">
    <name type="scientific">Dolosicoccus paucivorans</name>
    <dbReference type="NCBI Taxonomy" id="84521"/>
    <lineage>
        <taxon>Bacteria</taxon>
        <taxon>Bacillati</taxon>
        <taxon>Bacillota</taxon>
        <taxon>Bacilli</taxon>
        <taxon>Lactobacillales</taxon>
        <taxon>Aerococcaceae</taxon>
        <taxon>Dolosicoccus</taxon>
    </lineage>
</organism>
<dbReference type="Gene3D" id="3.30.1490.20">
    <property type="entry name" value="ATP-grasp fold, A domain"/>
    <property type="match status" value="1"/>
</dbReference>
<dbReference type="GO" id="GO:0006750">
    <property type="term" value="P:glutathione biosynthetic process"/>
    <property type="evidence" value="ECO:0007669"/>
    <property type="project" value="UniProtKB-UniPathway"/>
</dbReference>
<evidence type="ECO:0000256" key="11">
    <source>
        <dbReference type="PROSITE-ProRule" id="PRU00409"/>
    </source>
</evidence>
<dbReference type="InterPro" id="IPR040657">
    <property type="entry name" value="GshAB_ATP-grasp"/>
</dbReference>
<dbReference type="UniPathway" id="UPA00142">
    <property type="reaction ID" value="UER00209"/>
</dbReference>
<dbReference type="EC" id="6.3.2.2" evidence="4"/>
<evidence type="ECO:0000256" key="8">
    <source>
        <dbReference type="ARBA" id="ARBA00022840"/>
    </source>
</evidence>
<feature type="domain" description="ATP-grasp" evidence="13">
    <location>
        <begin position="496"/>
        <end position="757"/>
    </location>
</feature>
<comment type="cofactor">
    <cofactor evidence="1">
        <name>Mn(2+)</name>
        <dbReference type="ChEBI" id="CHEBI:29035"/>
    </cofactor>
</comment>
<evidence type="ECO:0000256" key="5">
    <source>
        <dbReference type="ARBA" id="ARBA00022598"/>
    </source>
</evidence>
<evidence type="ECO:0000259" key="13">
    <source>
        <dbReference type="PROSITE" id="PS50975"/>
    </source>
</evidence>
<evidence type="ECO:0000256" key="7">
    <source>
        <dbReference type="ARBA" id="ARBA00022741"/>
    </source>
</evidence>
<dbReference type="NCBIfam" id="NF002688">
    <property type="entry name" value="PRK02471.1"/>
    <property type="match status" value="1"/>
</dbReference>
<keyword evidence="7 11" id="KW-0547">Nucleotide-binding</keyword>
<dbReference type="InterPro" id="IPR006334">
    <property type="entry name" value="Glut_cys_ligase"/>
</dbReference>
<evidence type="ECO:0000256" key="1">
    <source>
        <dbReference type="ARBA" id="ARBA00001936"/>
    </source>
</evidence>
<protein>
    <recommendedName>
        <fullName evidence="4">glutamate--cysteine ligase</fullName>
        <ecNumber evidence="4">6.3.2.2</ecNumber>
    </recommendedName>
</protein>
<dbReference type="STRING" id="84521.SAMN04487994_10478"/>
<dbReference type="InterPro" id="IPR014746">
    <property type="entry name" value="Gln_synth/guanido_kin_cat_dom"/>
</dbReference>
<evidence type="ECO:0000256" key="2">
    <source>
        <dbReference type="ARBA" id="ARBA00001946"/>
    </source>
</evidence>
<dbReference type="PANTHER" id="PTHR38761:SF1">
    <property type="entry name" value="GLUTAMATE--CYSTEINE LIGASE"/>
    <property type="match status" value="1"/>
</dbReference>
<dbReference type="Proteomes" id="UP000235682">
    <property type="component" value="Unassembled WGS sequence"/>
</dbReference>
<keyword evidence="6 12" id="KW-0317">Glutathione biosynthesis</keyword>
<comment type="catalytic activity">
    <reaction evidence="10">
        <text>L-cysteine + L-glutamate + ATP = gamma-L-glutamyl-L-cysteine + ADP + phosphate + H(+)</text>
        <dbReference type="Rhea" id="RHEA:13285"/>
        <dbReference type="ChEBI" id="CHEBI:15378"/>
        <dbReference type="ChEBI" id="CHEBI:29985"/>
        <dbReference type="ChEBI" id="CHEBI:30616"/>
        <dbReference type="ChEBI" id="CHEBI:35235"/>
        <dbReference type="ChEBI" id="CHEBI:43474"/>
        <dbReference type="ChEBI" id="CHEBI:58173"/>
        <dbReference type="ChEBI" id="CHEBI:456216"/>
        <dbReference type="EC" id="6.3.2.2"/>
    </reaction>
</comment>
<dbReference type="InterPro" id="IPR013815">
    <property type="entry name" value="ATP_grasp_subdomain_1"/>
</dbReference>
<dbReference type="GO" id="GO:0046872">
    <property type="term" value="F:metal ion binding"/>
    <property type="evidence" value="ECO:0007669"/>
    <property type="project" value="InterPro"/>
</dbReference>
<comment type="similarity">
    <text evidence="12">Belongs to the glutamate--cysteine ligase type 1 family.</text>
</comment>